<name>W2LUZ8_PHYNI</name>
<evidence type="ECO:0000313" key="1">
    <source>
        <dbReference type="EMBL" id="ETM00471.1"/>
    </source>
</evidence>
<dbReference type="Proteomes" id="UP000054423">
    <property type="component" value="Unassembled WGS sequence"/>
</dbReference>
<protein>
    <submittedName>
        <fullName evidence="1">Uncharacterized protein</fullName>
    </submittedName>
</protein>
<proteinExistence type="predicted"/>
<reference evidence="1" key="1">
    <citation type="submission" date="2013-11" db="EMBL/GenBank/DDBJ databases">
        <title>The Genome Sequence of Phytophthora parasitica CHvinca01.</title>
        <authorList>
            <consortium name="The Broad Institute Genomics Platform"/>
            <person name="Russ C."/>
            <person name="Tyler B."/>
            <person name="Panabieres F."/>
            <person name="Shan W."/>
            <person name="Tripathy S."/>
            <person name="Grunwald N."/>
            <person name="Machado M."/>
            <person name="Johnson C.S."/>
            <person name="Arredondo F."/>
            <person name="Hong C."/>
            <person name="Coffey M."/>
            <person name="Young S.K."/>
            <person name="Zeng Q."/>
            <person name="Gargeya S."/>
            <person name="Fitzgerald M."/>
            <person name="Abouelleil A."/>
            <person name="Alvarado L."/>
            <person name="Chapman S.B."/>
            <person name="Gainer-Dewar J."/>
            <person name="Goldberg J."/>
            <person name="Griggs A."/>
            <person name="Gujja S."/>
            <person name="Hansen M."/>
            <person name="Howarth C."/>
            <person name="Imamovic A."/>
            <person name="Ireland A."/>
            <person name="Larimer J."/>
            <person name="McCowan C."/>
            <person name="Murphy C."/>
            <person name="Pearson M."/>
            <person name="Poon T.W."/>
            <person name="Priest M."/>
            <person name="Roberts A."/>
            <person name="Saif S."/>
            <person name="Shea T."/>
            <person name="Sykes S."/>
            <person name="Wortman J."/>
            <person name="Nusbaum C."/>
            <person name="Birren B."/>
        </authorList>
    </citation>
    <scope>NUCLEOTIDE SEQUENCE [LARGE SCALE GENOMIC DNA]</scope>
    <source>
        <strain evidence="1">CHvinca01</strain>
    </source>
</reference>
<accession>W2LUZ8</accession>
<gene>
    <name evidence="1" type="ORF">L917_02808</name>
</gene>
<organism evidence="1">
    <name type="scientific">Phytophthora nicotianae</name>
    <name type="common">Potato buckeye rot agent</name>
    <name type="synonym">Phytophthora parasitica</name>
    <dbReference type="NCBI Taxonomy" id="4792"/>
    <lineage>
        <taxon>Eukaryota</taxon>
        <taxon>Sar</taxon>
        <taxon>Stramenopiles</taxon>
        <taxon>Oomycota</taxon>
        <taxon>Peronosporomycetes</taxon>
        <taxon>Peronosporales</taxon>
        <taxon>Peronosporaceae</taxon>
        <taxon>Phytophthora</taxon>
    </lineage>
</organism>
<dbReference type="EMBL" id="KI678026">
    <property type="protein sequence ID" value="ETM00471.1"/>
    <property type="molecule type" value="Genomic_DNA"/>
</dbReference>
<sequence length="105" mass="11660">MDENVYARLPAATLSQQGAEVAATPTANIMTTLASLIARSSVQACQEKLLSHCDETDETANMSGANKDIPRRRIHLTIYSLCVFARGQQILLNEFSRCCMLHNYR</sequence>
<dbReference type="AlphaFoldDB" id="W2LUZ8"/>